<protein>
    <submittedName>
        <fullName evidence="1">Uncharacterized protein</fullName>
    </submittedName>
</protein>
<dbReference type="AlphaFoldDB" id="A0A7Z2RJZ7"/>
<proteinExistence type="predicted"/>
<accession>A0A7Z2RJZ7</accession>
<evidence type="ECO:0000313" key="3">
    <source>
        <dbReference type="Proteomes" id="UP000464718"/>
    </source>
</evidence>
<reference evidence="2 3" key="2">
    <citation type="submission" date="2018-12" db="EMBL/GenBank/DDBJ databases">
        <title>Genomic insights into the evolutionary origins and pathogenicity of five Vibrio parahaemolyticus strains isolated from the shrimp with acute hepatopancreatic necrosis disease (AHPND).</title>
        <authorList>
            <person name="Yang Q."/>
            <person name="Dong X."/>
            <person name="Xie G."/>
            <person name="Fu S."/>
            <person name="Zou P."/>
            <person name="Sun J."/>
            <person name="Wang Y."/>
            <person name="Huang J."/>
        </authorList>
    </citation>
    <scope>NUCLEOTIDE SEQUENCE [LARGE SCALE GENOMIC DNA]</scope>
    <source>
        <strain evidence="2 3">20160303005-1</strain>
    </source>
</reference>
<dbReference type="RefSeq" id="WP_114867250.1">
    <property type="nucleotide sequence ID" value="NZ_CP034298.1"/>
</dbReference>
<reference evidence="1" key="1">
    <citation type="journal article" date="2018" name="Genome Biol.">
        <title>SKESA: strategic k-mer extension for scrupulous assemblies.</title>
        <authorList>
            <person name="Souvorov A."/>
            <person name="Agarwala R."/>
            <person name="Lipman D.J."/>
        </authorList>
    </citation>
    <scope>NUCLEOTIDE SEQUENCE</scope>
    <source>
        <strain evidence="1">1930</strain>
    </source>
</reference>
<name>A0A7Z2RJZ7_VIBPH</name>
<organism evidence="1">
    <name type="scientific">Vibrio parahaemolyticus</name>
    <dbReference type="NCBI Taxonomy" id="670"/>
    <lineage>
        <taxon>Bacteria</taxon>
        <taxon>Pseudomonadati</taxon>
        <taxon>Pseudomonadota</taxon>
        <taxon>Gammaproteobacteria</taxon>
        <taxon>Vibrionales</taxon>
        <taxon>Vibrionaceae</taxon>
        <taxon>Vibrio</taxon>
    </lineage>
</organism>
<dbReference type="EMBL" id="DACQKT010000045">
    <property type="protein sequence ID" value="HAS6680345.1"/>
    <property type="molecule type" value="Genomic_DNA"/>
</dbReference>
<evidence type="ECO:0000313" key="1">
    <source>
        <dbReference type="EMBL" id="HAS6680345.1"/>
    </source>
</evidence>
<reference evidence="1" key="3">
    <citation type="submission" date="2019-12" db="EMBL/GenBank/DDBJ databases">
        <authorList>
            <consortium name="NCBI Pathogen Detection Project"/>
        </authorList>
    </citation>
    <scope>NUCLEOTIDE SEQUENCE</scope>
    <source>
        <strain evidence="1">1930</strain>
    </source>
</reference>
<evidence type="ECO:0000313" key="2">
    <source>
        <dbReference type="EMBL" id="QHH08230.1"/>
    </source>
</evidence>
<sequence>MKGNKDIKTILDDFFRSSRLKPVLRSLATGNITGWEIWLQIEFAHFLTNHKSNPNWYREYELIVSDLNKKTRPDFWLWSKQDKKYVLIEFKQAVNSNQLIDLMDKDARKAFTTKMICTSDKNAYEFIGQIFVGIFKSSDHLRLELTNCTPIDEVKTISETDYQYVVFSRTNIKIIV</sequence>
<dbReference type="Proteomes" id="UP000464718">
    <property type="component" value="Chromosome i"/>
</dbReference>
<dbReference type="EMBL" id="CP034298">
    <property type="protein sequence ID" value="QHH08230.1"/>
    <property type="molecule type" value="Genomic_DNA"/>
</dbReference>
<gene>
    <name evidence="2" type="ORF">EHC69_02045</name>
    <name evidence="1" type="ORF">I7278_26670</name>
</gene>
<dbReference type="Proteomes" id="UP000856022">
    <property type="component" value="Unassembled WGS sequence"/>
</dbReference>